<accession>A0A1I0ZH96</accession>
<dbReference type="Gene3D" id="3.40.50.2300">
    <property type="match status" value="1"/>
</dbReference>
<dbReference type="CDD" id="cd17574">
    <property type="entry name" value="REC_OmpR"/>
    <property type="match status" value="1"/>
</dbReference>
<evidence type="ECO:0000259" key="7">
    <source>
        <dbReference type="PROSITE" id="PS51755"/>
    </source>
</evidence>
<evidence type="ECO:0000256" key="3">
    <source>
        <dbReference type="ARBA" id="ARBA00023125"/>
    </source>
</evidence>
<dbReference type="SUPFAM" id="SSF46894">
    <property type="entry name" value="C-terminal effector domain of the bipartite response regulators"/>
    <property type="match status" value="1"/>
</dbReference>
<dbReference type="SMART" id="SM00448">
    <property type="entry name" value="REC"/>
    <property type="match status" value="1"/>
</dbReference>
<feature type="modified residue" description="4-aspartylphosphate" evidence="4">
    <location>
        <position position="51"/>
    </location>
</feature>
<keyword evidence="1 4" id="KW-0597">Phosphoprotein</keyword>
<dbReference type="RefSeq" id="WP_091199067.1">
    <property type="nucleotide sequence ID" value="NZ_FOKC01000005.1"/>
</dbReference>
<organism evidence="9 10">
    <name type="scientific">Nocardioides alpinus</name>
    <dbReference type="NCBI Taxonomy" id="748909"/>
    <lineage>
        <taxon>Bacteria</taxon>
        <taxon>Bacillati</taxon>
        <taxon>Actinomycetota</taxon>
        <taxon>Actinomycetes</taxon>
        <taxon>Propionibacteriales</taxon>
        <taxon>Nocardioidaceae</taxon>
        <taxon>Nocardioides</taxon>
    </lineage>
</organism>
<keyword evidence="2" id="KW-0902">Two-component regulatory system</keyword>
<evidence type="ECO:0000313" key="9">
    <source>
        <dbReference type="EMBL" id="SFB23920.1"/>
    </source>
</evidence>
<dbReference type="Pfam" id="PF00486">
    <property type="entry name" value="Trans_reg_C"/>
    <property type="match status" value="1"/>
</dbReference>
<dbReference type="Pfam" id="PF00072">
    <property type="entry name" value="Response_reg"/>
    <property type="match status" value="1"/>
</dbReference>
<dbReference type="GO" id="GO:0006355">
    <property type="term" value="P:regulation of DNA-templated transcription"/>
    <property type="evidence" value="ECO:0007669"/>
    <property type="project" value="InterPro"/>
</dbReference>
<dbReference type="GO" id="GO:0005829">
    <property type="term" value="C:cytosol"/>
    <property type="evidence" value="ECO:0007669"/>
    <property type="project" value="TreeGrafter"/>
</dbReference>
<dbReference type="AlphaFoldDB" id="A0A1I0ZH96"/>
<dbReference type="Gene3D" id="1.10.10.10">
    <property type="entry name" value="Winged helix-like DNA-binding domain superfamily/Winged helix DNA-binding domain"/>
    <property type="match status" value="1"/>
</dbReference>
<feature type="domain" description="OmpR/PhoB-type" evidence="7">
    <location>
        <begin position="126"/>
        <end position="224"/>
    </location>
</feature>
<dbReference type="Proteomes" id="UP000233565">
    <property type="component" value="Unassembled WGS sequence"/>
</dbReference>
<dbReference type="PANTHER" id="PTHR48111:SF40">
    <property type="entry name" value="PHOSPHATE REGULON TRANSCRIPTIONAL REGULATORY PROTEIN PHOB"/>
    <property type="match status" value="1"/>
</dbReference>
<dbReference type="InterPro" id="IPR016032">
    <property type="entry name" value="Sig_transdc_resp-reg_C-effctor"/>
</dbReference>
<dbReference type="InterPro" id="IPR039420">
    <property type="entry name" value="WalR-like"/>
</dbReference>
<reference evidence="8 11" key="2">
    <citation type="submission" date="2017-12" db="EMBL/GenBank/DDBJ databases">
        <title>Pharmacopeia of the Arctic Ocean.</title>
        <authorList>
            <person name="Collins E."/>
            <person name="Ducluzeau A.-L."/>
        </authorList>
    </citation>
    <scope>NUCLEOTIDE SEQUENCE [LARGE SCALE GENOMIC DNA]</scope>
    <source>
        <strain evidence="8 11">DSM 23325</strain>
    </source>
</reference>
<dbReference type="InterPro" id="IPR036388">
    <property type="entry name" value="WH-like_DNA-bd_sf"/>
</dbReference>
<evidence type="ECO:0000313" key="11">
    <source>
        <dbReference type="Proteomes" id="UP000233565"/>
    </source>
</evidence>
<keyword evidence="11" id="KW-1185">Reference proteome</keyword>
<reference evidence="9" key="1">
    <citation type="submission" date="2016-10" db="EMBL/GenBank/DDBJ databases">
        <authorList>
            <person name="de Groot N.N."/>
        </authorList>
    </citation>
    <scope>NUCLEOTIDE SEQUENCE [LARGE SCALE GENOMIC DNA]</scope>
    <source>
        <strain evidence="9">CGMCC 1.10697</strain>
    </source>
</reference>
<dbReference type="PROSITE" id="PS50110">
    <property type="entry name" value="RESPONSE_REGULATORY"/>
    <property type="match status" value="1"/>
</dbReference>
<evidence type="ECO:0000256" key="5">
    <source>
        <dbReference type="PROSITE-ProRule" id="PRU01091"/>
    </source>
</evidence>
<protein>
    <submittedName>
        <fullName evidence="8">DNA-binding response regulator</fullName>
    </submittedName>
    <submittedName>
        <fullName evidence="9">Two-component system, OmpR family, response regulator RegX3</fullName>
    </submittedName>
</protein>
<dbReference type="GO" id="GO:0032993">
    <property type="term" value="C:protein-DNA complex"/>
    <property type="evidence" value="ECO:0007669"/>
    <property type="project" value="TreeGrafter"/>
</dbReference>
<gene>
    <name evidence="8" type="ORF">CXG46_11665</name>
    <name evidence="9" type="ORF">SAMN05192575_105272</name>
</gene>
<dbReference type="InterPro" id="IPR011006">
    <property type="entry name" value="CheY-like_superfamily"/>
</dbReference>
<dbReference type="PROSITE" id="PS51755">
    <property type="entry name" value="OMPR_PHOB"/>
    <property type="match status" value="1"/>
</dbReference>
<dbReference type="SUPFAM" id="SSF52172">
    <property type="entry name" value="CheY-like"/>
    <property type="match status" value="1"/>
</dbReference>
<evidence type="ECO:0000313" key="10">
    <source>
        <dbReference type="Proteomes" id="UP000199113"/>
    </source>
</evidence>
<evidence type="ECO:0000259" key="6">
    <source>
        <dbReference type="PROSITE" id="PS50110"/>
    </source>
</evidence>
<keyword evidence="3 5" id="KW-0238">DNA-binding</keyword>
<sequence length="225" mass="24424">MHVLVVEDDADVAAPLAHFFTARGYDAAVVAHGREALAHVERTVTDLVLLDLTLPDMDGLDVCGAMRGHGFDGGVIILSARSQEMDVVAGLDAGADDYLAKPCSIAELQARVGSVLRRIERSYVLPRPRRSVENFLEVRDHEVAYRGVQIATSGREYDVLAILLAHRDRVVTHDALMDEVWGSDWSGSPMVLSSAIGRIRERLAAAGAPDRIVNVRGIGFRLTSS</sequence>
<dbReference type="EMBL" id="FOKC01000005">
    <property type="protein sequence ID" value="SFB23920.1"/>
    <property type="molecule type" value="Genomic_DNA"/>
</dbReference>
<dbReference type="InterPro" id="IPR001867">
    <property type="entry name" value="OmpR/PhoB-type_DNA-bd"/>
</dbReference>
<dbReference type="Gene3D" id="6.10.250.690">
    <property type="match status" value="1"/>
</dbReference>
<dbReference type="GO" id="GO:0000156">
    <property type="term" value="F:phosphorelay response regulator activity"/>
    <property type="evidence" value="ECO:0007669"/>
    <property type="project" value="TreeGrafter"/>
</dbReference>
<proteinExistence type="predicted"/>
<dbReference type="EMBL" id="PJBV01000017">
    <property type="protein sequence ID" value="PKH40644.1"/>
    <property type="molecule type" value="Genomic_DNA"/>
</dbReference>
<dbReference type="GO" id="GO:0000976">
    <property type="term" value="F:transcription cis-regulatory region binding"/>
    <property type="evidence" value="ECO:0007669"/>
    <property type="project" value="TreeGrafter"/>
</dbReference>
<dbReference type="OrthoDB" id="9790442at2"/>
<dbReference type="CDD" id="cd00383">
    <property type="entry name" value="trans_reg_C"/>
    <property type="match status" value="1"/>
</dbReference>
<name>A0A1I0ZH96_9ACTN</name>
<evidence type="ECO:0000313" key="8">
    <source>
        <dbReference type="EMBL" id="PKH40644.1"/>
    </source>
</evidence>
<evidence type="ECO:0000256" key="1">
    <source>
        <dbReference type="ARBA" id="ARBA00022553"/>
    </source>
</evidence>
<dbReference type="Proteomes" id="UP000199113">
    <property type="component" value="Unassembled WGS sequence"/>
</dbReference>
<evidence type="ECO:0000256" key="4">
    <source>
        <dbReference type="PROSITE-ProRule" id="PRU00169"/>
    </source>
</evidence>
<feature type="domain" description="Response regulatory" evidence="6">
    <location>
        <begin position="2"/>
        <end position="116"/>
    </location>
</feature>
<dbReference type="STRING" id="748909.SAMN05192575_105272"/>
<feature type="DNA-binding region" description="OmpR/PhoB-type" evidence="5">
    <location>
        <begin position="126"/>
        <end position="224"/>
    </location>
</feature>
<dbReference type="PANTHER" id="PTHR48111">
    <property type="entry name" value="REGULATOR OF RPOS"/>
    <property type="match status" value="1"/>
</dbReference>
<evidence type="ECO:0000256" key="2">
    <source>
        <dbReference type="ARBA" id="ARBA00023012"/>
    </source>
</evidence>
<dbReference type="InterPro" id="IPR001789">
    <property type="entry name" value="Sig_transdc_resp-reg_receiver"/>
</dbReference>
<dbReference type="SMART" id="SM00862">
    <property type="entry name" value="Trans_reg_C"/>
    <property type="match status" value="1"/>
</dbReference>